<keyword evidence="3" id="KW-0547">Nucleotide-binding</keyword>
<feature type="non-terminal residue" evidence="7">
    <location>
        <position position="1"/>
    </location>
</feature>
<keyword evidence="5" id="KW-0067">ATP-binding</keyword>
<dbReference type="GO" id="GO:0005524">
    <property type="term" value="F:ATP binding"/>
    <property type="evidence" value="ECO:0007669"/>
    <property type="project" value="UniProtKB-KW"/>
</dbReference>
<keyword evidence="4 7" id="KW-0418">Kinase</keyword>
<protein>
    <submittedName>
        <fullName evidence="7">Glycerol kinase</fullName>
    </submittedName>
</protein>
<evidence type="ECO:0000256" key="5">
    <source>
        <dbReference type="ARBA" id="ARBA00022840"/>
    </source>
</evidence>
<dbReference type="GO" id="GO:0004370">
    <property type="term" value="F:glycerol kinase activity"/>
    <property type="evidence" value="ECO:0007669"/>
    <property type="project" value="TreeGrafter"/>
</dbReference>
<dbReference type="Pfam" id="PF02782">
    <property type="entry name" value="FGGY_C"/>
    <property type="match status" value="1"/>
</dbReference>
<dbReference type="SUPFAM" id="SSF53067">
    <property type="entry name" value="Actin-like ATPase domain"/>
    <property type="match status" value="1"/>
</dbReference>
<evidence type="ECO:0000256" key="1">
    <source>
        <dbReference type="ARBA" id="ARBA00009156"/>
    </source>
</evidence>
<reference evidence="7 8" key="1">
    <citation type="submission" date="2018-11" db="EMBL/GenBank/DDBJ databases">
        <title>Cryobacterium sp. nov., isolated from rhizosphere soil of lettuce.</title>
        <authorList>
            <person name="Wang Y."/>
        </authorList>
    </citation>
    <scope>NUCLEOTIDE SEQUENCE [LARGE SCALE GENOMIC DNA]</scope>
    <source>
        <strain evidence="7 8">NEAU-85</strain>
    </source>
</reference>
<feature type="domain" description="Carbohydrate kinase FGGY C-terminal" evidence="6">
    <location>
        <begin position="1"/>
        <end position="34"/>
    </location>
</feature>
<dbReference type="EMBL" id="RDSR01000011">
    <property type="protein sequence ID" value="RNE62329.1"/>
    <property type="molecule type" value="Genomic_DNA"/>
</dbReference>
<evidence type="ECO:0000256" key="2">
    <source>
        <dbReference type="ARBA" id="ARBA00022679"/>
    </source>
</evidence>
<sequence length="86" mass="9799">LLMQFQADILGVPVIRPVVAETTALGAAYAAGLAVGFWSGLDDLRQNWQEDQRWEPQMDDAERDRLLRNWKKAVTKTLDWVDDDVV</sequence>
<name>A0A3M8LBJ9_9MICO</name>
<keyword evidence="8" id="KW-1185">Reference proteome</keyword>
<dbReference type="Gene3D" id="3.30.420.40">
    <property type="match status" value="1"/>
</dbReference>
<evidence type="ECO:0000313" key="7">
    <source>
        <dbReference type="EMBL" id="RNE62329.1"/>
    </source>
</evidence>
<organism evidence="7 8">
    <name type="scientific">Cryobacterium tepidiphilum</name>
    <dbReference type="NCBI Taxonomy" id="2486026"/>
    <lineage>
        <taxon>Bacteria</taxon>
        <taxon>Bacillati</taxon>
        <taxon>Actinomycetota</taxon>
        <taxon>Actinomycetes</taxon>
        <taxon>Micrococcales</taxon>
        <taxon>Microbacteriaceae</taxon>
        <taxon>Cryobacterium</taxon>
    </lineage>
</organism>
<evidence type="ECO:0000256" key="4">
    <source>
        <dbReference type="ARBA" id="ARBA00022777"/>
    </source>
</evidence>
<gene>
    <name evidence="7" type="ORF">EEJ31_07950</name>
</gene>
<evidence type="ECO:0000259" key="6">
    <source>
        <dbReference type="Pfam" id="PF02782"/>
    </source>
</evidence>
<accession>A0A3M8LBJ9</accession>
<dbReference type="GO" id="GO:0019563">
    <property type="term" value="P:glycerol catabolic process"/>
    <property type="evidence" value="ECO:0007669"/>
    <property type="project" value="TreeGrafter"/>
</dbReference>
<comment type="caution">
    <text evidence="7">The sequence shown here is derived from an EMBL/GenBank/DDBJ whole genome shotgun (WGS) entry which is preliminary data.</text>
</comment>
<dbReference type="PANTHER" id="PTHR10196:SF69">
    <property type="entry name" value="GLYCEROL KINASE"/>
    <property type="match status" value="1"/>
</dbReference>
<dbReference type="PANTHER" id="PTHR10196">
    <property type="entry name" value="SUGAR KINASE"/>
    <property type="match status" value="1"/>
</dbReference>
<evidence type="ECO:0000256" key="3">
    <source>
        <dbReference type="ARBA" id="ARBA00022741"/>
    </source>
</evidence>
<dbReference type="GO" id="GO:0005829">
    <property type="term" value="C:cytosol"/>
    <property type="evidence" value="ECO:0007669"/>
    <property type="project" value="TreeGrafter"/>
</dbReference>
<dbReference type="RefSeq" id="WP_267897614.1">
    <property type="nucleotide sequence ID" value="NZ_RDSR01000011.1"/>
</dbReference>
<proteinExistence type="inferred from homology"/>
<evidence type="ECO:0000313" key="8">
    <source>
        <dbReference type="Proteomes" id="UP000279859"/>
    </source>
</evidence>
<keyword evidence="2" id="KW-0808">Transferase</keyword>
<dbReference type="AlphaFoldDB" id="A0A3M8LBJ9"/>
<dbReference type="Proteomes" id="UP000279859">
    <property type="component" value="Unassembled WGS sequence"/>
</dbReference>
<dbReference type="InterPro" id="IPR043129">
    <property type="entry name" value="ATPase_NBD"/>
</dbReference>
<dbReference type="InterPro" id="IPR018485">
    <property type="entry name" value="FGGY_C"/>
</dbReference>
<comment type="similarity">
    <text evidence="1">Belongs to the FGGY kinase family.</text>
</comment>